<feature type="region of interest" description="Disordered" evidence="7">
    <location>
        <begin position="640"/>
        <end position="666"/>
    </location>
</feature>
<evidence type="ECO:0000256" key="3">
    <source>
        <dbReference type="ARBA" id="ARBA00022737"/>
    </source>
</evidence>
<dbReference type="GO" id="GO:0000395">
    <property type="term" value="P:mRNA 5'-splice site recognition"/>
    <property type="evidence" value="ECO:0007669"/>
    <property type="project" value="TreeGrafter"/>
</dbReference>
<dbReference type="OMA" id="HEQFNAV"/>
<evidence type="ECO:0000313" key="8">
    <source>
        <dbReference type="EMBL" id="VAI53147.1"/>
    </source>
</evidence>
<dbReference type="Pfam" id="PF23240">
    <property type="entry name" value="HAT_PRP39_N"/>
    <property type="match status" value="1"/>
</dbReference>
<reference evidence="8 9" key="1">
    <citation type="submission" date="2017-09" db="EMBL/GenBank/DDBJ databases">
        <authorList>
            <consortium name="International Durum Wheat Genome Sequencing Consortium (IDWGSC)"/>
            <person name="Milanesi L."/>
        </authorList>
    </citation>
    <scope>NUCLEOTIDE SEQUENCE [LARGE SCALE GENOMIC DNA]</scope>
    <source>
        <strain evidence="9">cv. Svevo</strain>
    </source>
</reference>
<proteinExistence type="inferred from homology"/>
<dbReference type="GO" id="GO:0030627">
    <property type="term" value="F:pre-mRNA 5'-splice site binding"/>
    <property type="evidence" value="ECO:0007669"/>
    <property type="project" value="TreeGrafter"/>
</dbReference>
<dbReference type="GO" id="GO:0000243">
    <property type="term" value="C:commitment complex"/>
    <property type="evidence" value="ECO:0007669"/>
    <property type="project" value="TreeGrafter"/>
</dbReference>
<organism evidence="8 9">
    <name type="scientific">Triticum turgidum subsp. durum</name>
    <name type="common">Durum wheat</name>
    <name type="synonym">Triticum durum</name>
    <dbReference type="NCBI Taxonomy" id="4567"/>
    <lineage>
        <taxon>Eukaryota</taxon>
        <taxon>Viridiplantae</taxon>
        <taxon>Streptophyta</taxon>
        <taxon>Embryophyta</taxon>
        <taxon>Tracheophyta</taxon>
        <taxon>Spermatophyta</taxon>
        <taxon>Magnoliopsida</taxon>
        <taxon>Liliopsida</taxon>
        <taxon>Poales</taxon>
        <taxon>Poaceae</taxon>
        <taxon>BOP clade</taxon>
        <taxon>Pooideae</taxon>
        <taxon>Triticodae</taxon>
        <taxon>Triticeae</taxon>
        <taxon>Triticinae</taxon>
        <taxon>Triticum</taxon>
    </lineage>
</organism>
<dbReference type="Gene3D" id="1.25.40.10">
    <property type="entry name" value="Tetratricopeptide repeat domain"/>
    <property type="match status" value="2"/>
</dbReference>
<evidence type="ECO:0000256" key="7">
    <source>
        <dbReference type="SAM" id="MobiDB-lite"/>
    </source>
</evidence>
<comment type="similarity">
    <text evidence="6">Belongs to the PRP39 family.</text>
</comment>
<evidence type="ECO:0000256" key="5">
    <source>
        <dbReference type="ARBA" id="ARBA00023242"/>
    </source>
</evidence>
<evidence type="ECO:0000256" key="2">
    <source>
        <dbReference type="ARBA" id="ARBA00022664"/>
    </source>
</evidence>
<keyword evidence="5" id="KW-0539">Nucleus</keyword>
<dbReference type="SMART" id="SM00386">
    <property type="entry name" value="HAT"/>
    <property type="match status" value="5"/>
</dbReference>
<keyword evidence="3" id="KW-0677">Repeat</keyword>
<name>A0A9R0YE17_TRITD</name>
<evidence type="ECO:0000313" key="9">
    <source>
        <dbReference type="Proteomes" id="UP000324705"/>
    </source>
</evidence>
<protein>
    <recommendedName>
        <fullName evidence="10">Pre-mRNA-processing factor 39</fullName>
    </recommendedName>
</protein>
<dbReference type="Pfam" id="PF23241">
    <property type="entry name" value="HAT_PRP39_C"/>
    <property type="match status" value="1"/>
</dbReference>
<dbReference type="Proteomes" id="UP000324705">
    <property type="component" value="Chromosome 6B"/>
</dbReference>
<dbReference type="FunFam" id="1.25.40.10:FF:000159">
    <property type="entry name" value="Tetratricopeptide repeat (TPR)-like superfamily protein"/>
    <property type="match status" value="1"/>
</dbReference>
<comment type="subcellular location">
    <subcellularLocation>
        <location evidence="1">Nucleus</location>
    </subcellularLocation>
</comment>
<dbReference type="SUPFAM" id="SSF48452">
    <property type="entry name" value="TPR-like"/>
    <property type="match status" value="1"/>
</dbReference>
<gene>
    <name evidence="8" type="ORF">TRITD_6Bv1G008910</name>
</gene>
<sequence length="804" mass="89775">MENPDGQAGADAGLPPPPPPPLDAAAGAGLGGDPAEVLPPPPPHLPGGAPHEVAAQGPDGSAYPAEHAALNGTSGDAAGYQAAENGAAADEMADPMVPEQSYEDAVGSAEEARLWGIVTADCLDFDAWTALIEETERIAESNILKIRKVYDAFLAEFPLCFGYWKKYADHEGRLDGVNKVFEVYERAVLAVTYSVDIWCNYCQFAISTYNDPDVIRRLFDRGLAYVGTDYRSNTLWDEYIKYEESLQAWSHLAVVYTRILEHPIQQLDRYFNCLKELTATRSLSEILTAEETSMYCLTVENSAQVLDGEAHPNDVEKTAEPEVSSSTEAEDKAKYISIREELYTKAKEYEFKISSFEHAIRRPYFHVKPLDKPELENWHSYLDFIEKEEDINKVIKLYERCVIACASYSEFWIRYVQCMEDRQSLELANNALARATHVFVKKQTEIHLFSARFKELTGDTDGARAEYQHLHSVLYPGLLEAIVKHANMEHRLGDKESACLVYEKAIAAEKEKEQSQLLPMLLIQYSRFLYMVGDLEKAREISGGLHGLANLTKPVLEAVIFLESIFQSEKRIDLLESLVEKFLTAEQTQGELASLSDKEELSSIYLEFLDTFGDVQSIKKATTRHTILFSRKRSILPSKKRRADDAVMSGRDKMAKTGDGTQPGMGTDLNAHNPAVWPVTSEASAQQWGAAYAQQAAYPAYGAYDYSQQMPQSAPQAAAYGAYPPTYPAQPTRSRAMHNLQRCPWQQQCPPQHRRRHPQQLTLSNLPWLPPPKLTTAAPPRTTDCLIGAHTRACAVNAWACVPT</sequence>
<dbReference type="EMBL" id="LT934122">
    <property type="protein sequence ID" value="VAI53147.1"/>
    <property type="molecule type" value="Genomic_DNA"/>
</dbReference>
<evidence type="ECO:0000256" key="1">
    <source>
        <dbReference type="ARBA" id="ARBA00004123"/>
    </source>
</evidence>
<evidence type="ECO:0008006" key="10">
    <source>
        <dbReference type="Google" id="ProtNLM"/>
    </source>
</evidence>
<accession>A0A9R0YE17</accession>
<dbReference type="PANTHER" id="PTHR17204:SF5">
    <property type="entry name" value="PRE-MRNA-PROCESSING FACTOR 39"/>
    <property type="match status" value="1"/>
</dbReference>
<feature type="region of interest" description="Disordered" evidence="7">
    <location>
        <begin position="1"/>
        <end position="77"/>
    </location>
</feature>
<evidence type="ECO:0000256" key="6">
    <source>
        <dbReference type="ARBA" id="ARBA00038019"/>
    </source>
</evidence>
<dbReference type="Gramene" id="TRITD6Bv1G008910.7">
    <property type="protein sequence ID" value="TRITD6Bv1G008910.7"/>
    <property type="gene ID" value="TRITD6Bv1G008910"/>
</dbReference>
<dbReference type="FunFam" id="1.25.40.10:FF:000064">
    <property type="entry name" value="Putative pre-mrna-processing factor 39"/>
    <property type="match status" value="1"/>
</dbReference>
<dbReference type="GO" id="GO:0005685">
    <property type="term" value="C:U1 snRNP"/>
    <property type="evidence" value="ECO:0007669"/>
    <property type="project" value="TreeGrafter"/>
</dbReference>
<feature type="compositionally biased region" description="Basic and acidic residues" evidence="7">
    <location>
        <begin position="642"/>
        <end position="656"/>
    </location>
</feature>
<dbReference type="InterPro" id="IPR011990">
    <property type="entry name" value="TPR-like_helical_dom_sf"/>
</dbReference>
<dbReference type="InterPro" id="IPR059164">
    <property type="entry name" value="HAT_PRP39_C"/>
</dbReference>
<keyword evidence="9" id="KW-1185">Reference proteome</keyword>
<dbReference type="InterPro" id="IPR003107">
    <property type="entry name" value="HAT"/>
</dbReference>
<dbReference type="PANTHER" id="PTHR17204">
    <property type="entry name" value="PRE-MRNA PROCESSING PROTEIN PRP39-RELATED"/>
    <property type="match status" value="1"/>
</dbReference>
<dbReference type="GO" id="GO:0071004">
    <property type="term" value="C:U2-type prespliceosome"/>
    <property type="evidence" value="ECO:0007669"/>
    <property type="project" value="TreeGrafter"/>
</dbReference>
<keyword evidence="4" id="KW-0508">mRNA splicing</keyword>
<evidence type="ECO:0000256" key="4">
    <source>
        <dbReference type="ARBA" id="ARBA00023187"/>
    </source>
</evidence>
<keyword evidence="2" id="KW-0507">mRNA processing</keyword>
<dbReference type="AlphaFoldDB" id="A0A9R0YE17"/>